<evidence type="ECO:0000256" key="5">
    <source>
        <dbReference type="ARBA" id="ARBA00022516"/>
    </source>
</evidence>
<dbReference type="PANTHER" id="PTHR31650:SF1">
    <property type="entry name" value="WAX ESTER SYNTHASE_DIACYLGLYCEROL ACYLTRANSFERASE 4-RELATED"/>
    <property type="match status" value="1"/>
</dbReference>
<evidence type="ECO:0000256" key="7">
    <source>
        <dbReference type="ARBA" id="ARBA00022798"/>
    </source>
</evidence>
<dbReference type="InterPro" id="IPR045034">
    <property type="entry name" value="O-acyltransferase_WSD1-like"/>
</dbReference>
<evidence type="ECO:0000256" key="6">
    <source>
        <dbReference type="ARBA" id="ARBA00022679"/>
    </source>
</evidence>
<feature type="domain" description="O-acyltransferase WSD1 C-terminal" evidence="12">
    <location>
        <begin position="324"/>
        <end position="473"/>
    </location>
</feature>
<evidence type="ECO:0000313" key="14">
    <source>
        <dbReference type="Proteomes" id="UP001246372"/>
    </source>
</evidence>
<dbReference type="PANTHER" id="PTHR31650">
    <property type="entry name" value="O-ACYLTRANSFERASE (WSD1-LIKE) FAMILY PROTEIN"/>
    <property type="match status" value="1"/>
</dbReference>
<keyword evidence="5" id="KW-0444">Lipid biosynthesis</keyword>
<dbReference type="Pfam" id="PF03007">
    <property type="entry name" value="WS_DGAT_cat"/>
    <property type="match status" value="1"/>
</dbReference>
<name>A0ABU3PI16_9BURK</name>
<gene>
    <name evidence="13" type="ORF">RQP53_23320</name>
</gene>
<reference evidence="13" key="1">
    <citation type="submission" date="2023-09" db="EMBL/GenBank/DDBJ databases">
        <title>Paucibacter sp. APW11 Genome sequencing and assembly.</title>
        <authorList>
            <person name="Kim I."/>
        </authorList>
    </citation>
    <scope>NUCLEOTIDE SEQUENCE</scope>
    <source>
        <strain evidence="13">APW11</strain>
    </source>
</reference>
<evidence type="ECO:0000256" key="1">
    <source>
        <dbReference type="ARBA" id="ARBA00004771"/>
    </source>
</evidence>
<comment type="catalytic activity">
    <reaction evidence="10">
        <text>an acyl-CoA + a 1,2-diacyl-sn-glycerol = a triacyl-sn-glycerol + CoA</text>
        <dbReference type="Rhea" id="RHEA:10868"/>
        <dbReference type="ChEBI" id="CHEBI:17815"/>
        <dbReference type="ChEBI" id="CHEBI:57287"/>
        <dbReference type="ChEBI" id="CHEBI:58342"/>
        <dbReference type="ChEBI" id="CHEBI:64615"/>
        <dbReference type="EC" id="2.3.1.20"/>
    </reaction>
</comment>
<comment type="caution">
    <text evidence="13">The sequence shown here is derived from an EMBL/GenBank/DDBJ whole genome shotgun (WGS) entry which is preliminary data.</text>
</comment>
<keyword evidence="9" id="KW-0012">Acyltransferase</keyword>
<protein>
    <recommendedName>
        <fullName evidence="4">diacylglycerol O-acyltransferase</fullName>
        <ecNumber evidence="4">2.3.1.20</ecNumber>
    </recommendedName>
</protein>
<evidence type="ECO:0000256" key="4">
    <source>
        <dbReference type="ARBA" id="ARBA00013244"/>
    </source>
</evidence>
<keyword evidence="7" id="KW-0319">Glycerol metabolism</keyword>
<evidence type="ECO:0000256" key="3">
    <source>
        <dbReference type="ARBA" id="ARBA00009587"/>
    </source>
</evidence>
<evidence type="ECO:0000256" key="9">
    <source>
        <dbReference type="ARBA" id="ARBA00023315"/>
    </source>
</evidence>
<dbReference type="Pfam" id="PF06974">
    <property type="entry name" value="WS_DGAT_C"/>
    <property type="match status" value="1"/>
</dbReference>
<comment type="pathway">
    <text evidence="1">Glycerolipid metabolism; triacylglycerol biosynthesis.</text>
</comment>
<dbReference type="InterPro" id="IPR009721">
    <property type="entry name" value="O-acyltransferase_WSD1_C"/>
</dbReference>
<organism evidence="13 14">
    <name type="scientific">Roseateles aquae</name>
    <dbReference type="NCBI Taxonomy" id="3077235"/>
    <lineage>
        <taxon>Bacteria</taxon>
        <taxon>Pseudomonadati</taxon>
        <taxon>Pseudomonadota</taxon>
        <taxon>Betaproteobacteria</taxon>
        <taxon>Burkholderiales</taxon>
        <taxon>Sphaerotilaceae</taxon>
        <taxon>Roseateles</taxon>
    </lineage>
</organism>
<evidence type="ECO:0000256" key="8">
    <source>
        <dbReference type="ARBA" id="ARBA00023098"/>
    </source>
</evidence>
<dbReference type="EMBL" id="JAVXZY010000014">
    <property type="protein sequence ID" value="MDT9002230.1"/>
    <property type="molecule type" value="Genomic_DNA"/>
</dbReference>
<feature type="domain" description="O-acyltransferase WSD1-like N-terminal" evidence="11">
    <location>
        <begin position="4"/>
        <end position="284"/>
    </location>
</feature>
<accession>A0ABU3PI16</accession>
<dbReference type="RefSeq" id="WP_315653129.1">
    <property type="nucleotide sequence ID" value="NZ_JAVXZY010000014.1"/>
</dbReference>
<dbReference type="EC" id="2.3.1.20" evidence="4"/>
<dbReference type="NCBIfam" id="TIGR02946">
    <property type="entry name" value="acyl_WS_DGAT"/>
    <property type="match status" value="1"/>
</dbReference>
<keyword evidence="8" id="KW-0443">Lipid metabolism</keyword>
<keyword evidence="6" id="KW-0808">Transferase</keyword>
<proteinExistence type="inferred from homology"/>
<evidence type="ECO:0000256" key="10">
    <source>
        <dbReference type="ARBA" id="ARBA00048109"/>
    </source>
</evidence>
<dbReference type="InterPro" id="IPR014292">
    <property type="entry name" value="Acyl_transf_WS/DGAT"/>
</dbReference>
<sequence length="494" mass="52568">MRQLAGLDAGFLYLETPEMPMHVGALHVLELPAGFQGRFVDLLRAHIAARLPHLPALRRRLASVPLDLFNPAWVAAEPDLAQHIVAIELPPGSAMRALQDAVGRLHGQLLDRERPLWKFHVFENLAPGNEGQRYVALYTQLHHAAVDGQAAVALASVILDLSPEPRELPAKPARAARTPLGPVGLLRGALAHQWQQTMKLARALPGSVGTLSQLASQSAGEALSALAGRWRGEASGAGSSDLLAPRMRFNQSISAARSFASLSLPLAGLNEARKRHGASLNDAVLMVCGSALRRLLLELGELPKKPLIAAVPISLREAGDTRASNQVSMTRVSLATHIADPRRRLAQLLQASAAMKQGMGAIKDLMPEDFPSPGLPWLLAAAAKLYGRAHLAERVPPLVNLVISNVPGPAMPLYLAGARMLTNAPASIVVHGIALNITVQSYNGMLEVGLMACAEVLPDTQALAAHLQAAYDEFLALKPVAARPHRPVAQGTGN</sequence>
<comment type="similarity">
    <text evidence="3">Belongs to the long-chain O-acyltransferase family.</text>
</comment>
<evidence type="ECO:0000256" key="2">
    <source>
        <dbReference type="ARBA" id="ARBA00005189"/>
    </source>
</evidence>
<evidence type="ECO:0000313" key="13">
    <source>
        <dbReference type="EMBL" id="MDT9002230.1"/>
    </source>
</evidence>
<dbReference type="SUPFAM" id="SSF52777">
    <property type="entry name" value="CoA-dependent acyltransferases"/>
    <property type="match status" value="1"/>
</dbReference>
<evidence type="ECO:0000259" key="12">
    <source>
        <dbReference type="Pfam" id="PF06974"/>
    </source>
</evidence>
<evidence type="ECO:0000259" key="11">
    <source>
        <dbReference type="Pfam" id="PF03007"/>
    </source>
</evidence>
<dbReference type="Proteomes" id="UP001246372">
    <property type="component" value="Unassembled WGS sequence"/>
</dbReference>
<dbReference type="InterPro" id="IPR004255">
    <property type="entry name" value="O-acyltransferase_WSD1_N"/>
</dbReference>
<keyword evidence="14" id="KW-1185">Reference proteome</keyword>
<comment type="pathway">
    <text evidence="2">Lipid metabolism.</text>
</comment>